<dbReference type="GO" id="GO:0000139">
    <property type="term" value="C:Golgi membrane"/>
    <property type="evidence" value="ECO:0007669"/>
    <property type="project" value="UniProtKB-SubCell"/>
</dbReference>
<dbReference type="AlphaFoldDB" id="A0A812N5B9"/>
<evidence type="ECO:0000256" key="4">
    <source>
        <dbReference type="ARBA" id="ARBA00023136"/>
    </source>
</evidence>
<feature type="compositionally biased region" description="Polar residues" evidence="5">
    <location>
        <begin position="202"/>
        <end position="216"/>
    </location>
</feature>
<feature type="domain" description="PDZ GRASP-type" evidence="6">
    <location>
        <begin position="1"/>
        <end position="43"/>
    </location>
</feature>
<dbReference type="InterPro" id="IPR007583">
    <property type="entry name" value="GRASP55_65"/>
</dbReference>
<dbReference type="Gene3D" id="2.30.42.10">
    <property type="match status" value="1"/>
</dbReference>
<feature type="region of interest" description="Disordered" evidence="5">
    <location>
        <begin position="60"/>
        <end position="92"/>
    </location>
</feature>
<evidence type="ECO:0000256" key="3">
    <source>
        <dbReference type="ARBA" id="ARBA00023034"/>
    </source>
</evidence>
<dbReference type="EMBL" id="CAJNDS010002001">
    <property type="protein sequence ID" value="CAE7294677.1"/>
    <property type="molecule type" value="Genomic_DNA"/>
</dbReference>
<evidence type="ECO:0000256" key="2">
    <source>
        <dbReference type="ARBA" id="ARBA00022737"/>
    </source>
</evidence>
<dbReference type="InterPro" id="IPR024958">
    <property type="entry name" value="GRASP_PDZ"/>
</dbReference>
<dbReference type="GO" id="GO:0007030">
    <property type="term" value="P:Golgi organization"/>
    <property type="evidence" value="ECO:0007669"/>
    <property type="project" value="TreeGrafter"/>
</dbReference>
<dbReference type="InterPro" id="IPR036034">
    <property type="entry name" value="PDZ_sf"/>
</dbReference>
<feature type="region of interest" description="Disordered" evidence="5">
    <location>
        <begin position="146"/>
        <end position="222"/>
    </location>
</feature>
<protein>
    <submittedName>
        <fullName evidence="7">Gorasp2 protein</fullName>
    </submittedName>
</protein>
<evidence type="ECO:0000313" key="7">
    <source>
        <dbReference type="EMBL" id="CAE7294677.1"/>
    </source>
</evidence>
<keyword evidence="2" id="KW-0677">Repeat</keyword>
<evidence type="ECO:0000259" key="6">
    <source>
        <dbReference type="PROSITE" id="PS51865"/>
    </source>
</evidence>
<dbReference type="PANTHER" id="PTHR12893:SF0">
    <property type="entry name" value="GRASP65"/>
    <property type="match status" value="1"/>
</dbReference>
<keyword evidence="4" id="KW-0472">Membrane</keyword>
<dbReference type="OrthoDB" id="3318at2759"/>
<evidence type="ECO:0000256" key="5">
    <source>
        <dbReference type="SAM" id="MobiDB-lite"/>
    </source>
</evidence>
<evidence type="ECO:0000313" key="8">
    <source>
        <dbReference type="Proteomes" id="UP000604046"/>
    </source>
</evidence>
<sequence>MGMELKIYVYNTEAENIREVVIVPSTQWGGDGAIGADIRTGLLHRIPAPRRAFNIQPQASAEAKLQTEPGGSRVQTVAAPKQAQAGSTERPAGQVDLEQVQPLLAQVQNQLQQLQDLQLSQGHLTAVQQDHFRQLMHMQQLLQSHITQQAPQTDQRADRSSEDLLPPSVGPNATHEDHYEDQAKAHVTEDGGSEARVVPNGQGVQDHSSIQTGQPRSQHRPPVFELPTAAKAAAALPSSPLDTLTPGIIYETAVS</sequence>
<keyword evidence="8" id="KW-1185">Reference proteome</keyword>
<dbReference type="PANTHER" id="PTHR12893">
    <property type="entry name" value="GOLGI REASSEMBLY STACKING PROTEIN GRASP"/>
    <property type="match status" value="1"/>
</dbReference>
<accession>A0A812N5B9</accession>
<comment type="subcellular location">
    <subcellularLocation>
        <location evidence="1">Golgi apparatus membrane</location>
    </subcellularLocation>
</comment>
<name>A0A812N5B9_9DINO</name>
<proteinExistence type="predicted"/>
<feature type="compositionally biased region" description="Basic and acidic residues" evidence="5">
    <location>
        <begin position="174"/>
        <end position="189"/>
    </location>
</feature>
<dbReference type="PROSITE" id="PS51865">
    <property type="entry name" value="PDZ_GRASP"/>
    <property type="match status" value="1"/>
</dbReference>
<dbReference type="Pfam" id="PF04495">
    <property type="entry name" value="GRASP55_65"/>
    <property type="match status" value="1"/>
</dbReference>
<organism evidence="7 8">
    <name type="scientific">Symbiodinium natans</name>
    <dbReference type="NCBI Taxonomy" id="878477"/>
    <lineage>
        <taxon>Eukaryota</taxon>
        <taxon>Sar</taxon>
        <taxon>Alveolata</taxon>
        <taxon>Dinophyceae</taxon>
        <taxon>Suessiales</taxon>
        <taxon>Symbiodiniaceae</taxon>
        <taxon>Symbiodinium</taxon>
    </lineage>
</organism>
<keyword evidence="3" id="KW-0333">Golgi apparatus</keyword>
<evidence type="ECO:0000256" key="1">
    <source>
        <dbReference type="ARBA" id="ARBA00004394"/>
    </source>
</evidence>
<dbReference type="Proteomes" id="UP000604046">
    <property type="component" value="Unassembled WGS sequence"/>
</dbReference>
<reference evidence="7" key="1">
    <citation type="submission" date="2021-02" db="EMBL/GenBank/DDBJ databases">
        <authorList>
            <person name="Dougan E. K."/>
            <person name="Rhodes N."/>
            <person name="Thang M."/>
            <person name="Chan C."/>
        </authorList>
    </citation>
    <scope>NUCLEOTIDE SEQUENCE</scope>
</reference>
<comment type="caution">
    <text evidence="7">The sequence shown here is derived from an EMBL/GenBank/DDBJ whole genome shotgun (WGS) entry which is preliminary data.</text>
</comment>
<gene>
    <name evidence="7" type="primary">Gorasp2</name>
    <name evidence="7" type="ORF">SNAT2548_LOCUS15520</name>
</gene>